<evidence type="ECO:0000259" key="6">
    <source>
        <dbReference type="Pfam" id="PF17851"/>
    </source>
</evidence>
<dbReference type="PANTHER" id="PTHR42812:SF12">
    <property type="entry name" value="BETA-XYLOSIDASE-RELATED"/>
    <property type="match status" value="1"/>
</dbReference>
<organism evidence="7 8">
    <name type="scientific">Segatella cerevisiae</name>
    <dbReference type="NCBI Taxonomy" id="2053716"/>
    <lineage>
        <taxon>Bacteria</taxon>
        <taxon>Pseudomonadati</taxon>
        <taxon>Bacteroidota</taxon>
        <taxon>Bacteroidia</taxon>
        <taxon>Bacteroidales</taxon>
        <taxon>Prevotellaceae</taxon>
        <taxon>Segatella</taxon>
    </lineage>
</organism>
<dbReference type="Gene3D" id="2.60.120.200">
    <property type="match status" value="1"/>
</dbReference>
<evidence type="ECO:0000313" key="8">
    <source>
        <dbReference type="Proteomes" id="UP001204015"/>
    </source>
</evidence>
<feature type="chain" id="PRO_5046662851" evidence="5">
    <location>
        <begin position="23"/>
        <end position="556"/>
    </location>
</feature>
<dbReference type="Gene3D" id="2.115.10.20">
    <property type="entry name" value="Glycosyl hydrolase domain, family 43"/>
    <property type="match status" value="1"/>
</dbReference>
<dbReference type="InterPro" id="IPR051795">
    <property type="entry name" value="Glycosyl_Hydrlase_43"/>
</dbReference>
<keyword evidence="8" id="KW-1185">Reference proteome</keyword>
<evidence type="ECO:0000256" key="5">
    <source>
        <dbReference type="SAM" id="SignalP"/>
    </source>
</evidence>
<gene>
    <name evidence="7" type="ORF">NG821_02340</name>
</gene>
<dbReference type="GO" id="GO:0016787">
    <property type="term" value="F:hydrolase activity"/>
    <property type="evidence" value="ECO:0007669"/>
    <property type="project" value="UniProtKB-KW"/>
</dbReference>
<protein>
    <submittedName>
        <fullName evidence="7">Glycoside hydrolase family 43 protein</fullName>
    </submittedName>
</protein>
<dbReference type="Pfam" id="PF04616">
    <property type="entry name" value="Glyco_hydro_43"/>
    <property type="match status" value="1"/>
</dbReference>
<dbReference type="InterPro" id="IPR006710">
    <property type="entry name" value="Glyco_hydro_43"/>
</dbReference>
<feature type="domain" description="Beta-xylosidase C-terminal Concanavalin A-like" evidence="6">
    <location>
        <begin position="378"/>
        <end position="555"/>
    </location>
</feature>
<evidence type="ECO:0000256" key="4">
    <source>
        <dbReference type="RuleBase" id="RU361187"/>
    </source>
</evidence>
<sequence length="556" mass="63236">MNRINILSVLLLLLPGSMKAQMATFHYFCYQGEDVRFQQPINKNREYFNPIIAGFHPDPSFCKAGDTYYLVNSSFSYFPGVPIYESKDLIHWWQIGHVLDRISQDPLDHQNVSGGIFAPAISYNSSNKTFYMITTNVGKGNFFVKTKNPEKGWSDPIYLPQIDGIDPSFFFDRDGQGYIVHNAPVCGTAAYEGQRAIRIFRFDVEGDSIIGKPKEIIRGGTHVDKHPVWIEGPHLYRIGKYYYLMCAEGGTGTNHSEVIFRARHPMGPWEEDPENPILTQRESVDPDRADRVTSTGHADLLESKSGDWWSVFLGCRPYRGDLYNTGRETFLLPVTWKNGWPVILKRGKAIPTVNEMHPWQWKITAAKTIPVTGNFTFRDDFHGQKLNPCWTFLRNPSSFYTLGQDGLKISALPVAIWQDDSPSALFYRQQHTTFNAETEVVFSPENDKQFAGFCLFQNEQYNFTFGKTEINNRLAILLTRTEMKPVTIATVFIDTKDADMPVKLKIHGEGQYYDFYYSLGNGKWKVLARGVDASNLSTHESGGFVGTMIGLYASKK</sequence>
<dbReference type="EMBL" id="JAMXLY010000005">
    <property type="protein sequence ID" value="MCO6024690.1"/>
    <property type="molecule type" value="Genomic_DNA"/>
</dbReference>
<dbReference type="SUPFAM" id="SSF49899">
    <property type="entry name" value="Concanavalin A-like lectins/glucanases"/>
    <property type="match status" value="1"/>
</dbReference>
<dbReference type="InterPro" id="IPR013320">
    <property type="entry name" value="ConA-like_dom_sf"/>
</dbReference>
<keyword evidence="2 4" id="KW-0378">Hydrolase</keyword>
<reference evidence="7 8" key="1">
    <citation type="submission" date="2022-06" db="EMBL/GenBank/DDBJ databases">
        <title>A taxonomic note on the genus Prevotella: Description of four novel genera and emended description of the genera Hallella and Xylanibacter.</title>
        <authorList>
            <person name="Hitch T.C.A."/>
        </authorList>
    </citation>
    <scope>NUCLEOTIDE SEQUENCE [LARGE SCALE GENOMIC DNA]</scope>
    <source>
        <strain evidence="7 8">DSM 100619</strain>
    </source>
</reference>
<keyword evidence="5" id="KW-0732">Signal</keyword>
<comment type="similarity">
    <text evidence="1 4">Belongs to the glycosyl hydrolase 43 family.</text>
</comment>
<feature type="signal peptide" evidence="5">
    <location>
        <begin position="1"/>
        <end position="22"/>
    </location>
</feature>
<dbReference type="SUPFAM" id="SSF75005">
    <property type="entry name" value="Arabinanase/levansucrase/invertase"/>
    <property type="match status" value="1"/>
</dbReference>
<dbReference type="CDD" id="cd18617">
    <property type="entry name" value="GH43_XynB-like"/>
    <property type="match status" value="1"/>
</dbReference>
<dbReference type="PANTHER" id="PTHR42812">
    <property type="entry name" value="BETA-XYLOSIDASE"/>
    <property type="match status" value="1"/>
</dbReference>
<evidence type="ECO:0000256" key="3">
    <source>
        <dbReference type="ARBA" id="ARBA00023295"/>
    </source>
</evidence>
<evidence type="ECO:0000256" key="1">
    <source>
        <dbReference type="ARBA" id="ARBA00009865"/>
    </source>
</evidence>
<dbReference type="Pfam" id="PF17851">
    <property type="entry name" value="GH43_C2"/>
    <property type="match status" value="1"/>
</dbReference>
<evidence type="ECO:0000313" key="7">
    <source>
        <dbReference type="EMBL" id="MCO6024690.1"/>
    </source>
</evidence>
<accession>A0ABT1BUD8</accession>
<name>A0ABT1BUD8_9BACT</name>
<proteinExistence type="inferred from homology"/>
<keyword evidence="3 4" id="KW-0326">Glycosidase</keyword>
<dbReference type="Proteomes" id="UP001204015">
    <property type="component" value="Unassembled WGS sequence"/>
</dbReference>
<dbReference type="InterPro" id="IPR041542">
    <property type="entry name" value="GH43_C2"/>
</dbReference>
<evidence type="ECO:0000256" key="2">
    <source>
        <dbReference type="ARBA" id="ARBA00022801"/>
    </source>
</evidence>
<dbReference type="InterPro" id="IPR023296">
    <property type="entry name" value="Glyco_hydro_beta-prop_sf"/>
</dbReference>
<comment type="caution">
    <text evidence="7">The sequence shown here is derived from an EMBL/GenBank/DDBJ whole genome shotgun (WGS) entry which is preliminary data.</text>
</comment>
<dbReference type="RefSeq" id="WP_252760052.1">
    <property type="nucleotide sequence ID" value="NZ_JAMXLY010000005.1"/>
</dbReference>